<dbReference type="Proteomes" id="UP001500459">
    <property type="component" value="Unassembled WGS sequence"/>
</dbReference>
<evidence type="ECO:0008006" key="3">
    <source>
        <dbReference type="Google" id="ProtNLM"/>
    </source>
</evidence>
<evidence type="ECO:0000313" key="2">
    <source>
        <dbReference type="Proteomes" id="UP001500459"/>
    </source>
</evidence>
<reference evidence="2" key="1">
    <citation type="journal article" date="2019" name="Int. J. Syst. Evol. Microbiol.">
        <title>The Global Catalogue of Microorganisms (GCM) 10K type strain sequencing project: providing services to taxonomists for standard genome sequencing and annotation.</title>
        <authorList>
            <consortium name="The Broad Institute Genomics Platform"/>
            <consortium name="The Broad Institute Genome Sequencing Center for Infectious Disease"/>
            <person name="Wu L."/>
            <person name="Ma J."/>
        </authorList>
    </citation>
    <scope>NUCLEOTIDE SEQUENCE [LARGE SCALE GENOMIC DNA]</scope>
    <source>
        <strain evidence="2">JCM 17106</strain>
    </source>
</reference>
<comment type="caution">
    <text evidence="1">The sequence shown here is derived from an EMBL/GenBank/DDBJ whole genome shotgun (WGS) entry which is preliminary data.</text>
</comment>
<dbReference type="InterPro" id="IPR011659">
    <property type="entry name" value="WD40"/>
</dbReference>
<keyword evidence="2" id="KW-1185">Reference proteome</keyword>
<evidence type="ECO:0000313" key="1">
    <source>
        <dbReference type="EMBL" id="GAA3511800.1"/>
    </source>
</evidence>
<dbReference type="EMBL" id="BAABCW010000011">
    <property type="protein sequence ID" value="GAA3511800.1"/>
    <property type="molecule type" value="Genomic_DNA"/>
</dbReference>
<organism evidence="1 2">
    <name type="scientific">Aquimarina addita</name>
    <dbReference type="NCBI Taxonomy" id="870485"/>
    <lineage>
        <taxon>Bacteria</taxon>
        <taxon>Pseudomonadati</taxon>
        <taxon>Bacteroidota</taxon>
        <taxon>Flavobacteriia</taxon>
        <taxon>Flavobacteriales</taxon>
        <taxon>Flavobacteriaceae</taxon>
        <taxon>Aquimarina</taxon>
    </lineage>
</organism>
<dbReference type="Gene3D" id="2.120.10.30">
    <property type="entry name" value="TolB, C-terminal domain"/>
    <property type="match status" value="1"/>
</dbReference>
<sequence length="305" mass="35488">MILIREMNKLRIILLFTIVVLSCRHENNTTKMEFLTNKIPDKTPFEFMQNLVPDNKLIHRGIFSPNLKEYYYTISDKSFKKFEVFVIKNNNKNWSEPKKAFFSSSYNEHGMSFSPDGNSIYFSSTRPTKIDGVFETWHIWKSEKVNGEWKKPIFVDIPNLRQKLVSHPTVTESGTLYFHTSNLDYSEMNIYHSQQVDGKFINAEKTTISLNPETGTCTPYISPKEDYLIFASIGHELDLMISYSDGNGGWTNTKKLNNQINNKGQGNPYVTPNNKFLFFTTGEHLDKGWKIKWINIESEINNNQF</sequence>
<dbReference type="PROSITE" id="PS51257">
    <property type="entry name" value="PROKAR_LIPOPROTEIN"/>
    <property type="match status" value="1"/>
</dbReference>
<name>A0ABP6UQS3_9FLAO</name>
<dbReference type="SUPFAM" id="SSF82171">
    <property type="entry name" value="DPP6 N-terminal domain-like"/>
    <property type="match status" value="1"/>
</dbReference>
<protein>
    <recommendedName>
        <fullName evidence="3">WD40 repeat protein</fullName>
    </recommendedName>
</protein>
<proteinExistence type="predicted"/>
<gene>
    <name evidence="1" type="ORF">GCM10022393_26880</name>
</gene>
<accession>A0ABP6UQS3</accession>
<dbReference type="InterPro" id="IPR011042">
    <property type="entry name" value="6-blade_b-propeller_TolB-like"/>
</dbReference>
<dbReference type="Pfam" id="PF07676">
    <property type="entry name" value="PD40"/>
    <property type="match status" value="1"/>
</dbReference>